<feature type="transmembrane region" description="Helical" evidence="1">
    <location>
        <begin position="78"/>
        <end position="98"/>
    </location>
</feature>
<dbReference type="EMBL" id="CP062983">
    <property type="protein sequence ID" value="QPC82615.1"/>
    <property type="molecule type" value="Genomic_DNA"/>
</dbReference>
<gene>
    <name evidence="2" type="ORF">G4Y79_23485</name>
</gene>
<organism evidence="2 3">
    <name type="scientific">Phototrophicus methaneseepsis</name>
    <dbReference type="NCBI Taxonomy" id="2710758"/>
    <lineage>
        <taxon>Bacteria</taxon>
        <taxon>Bacillati</taxon>
        <taxon>Chloroflexota</taxon>
        <taxon>Candidatus Thermofontia</taxon>
        <taxon>Phototrophicales</taxon>
        <taxon>Phototrophicaceae</taxon>
        <taxon>Phototrophicus</taxon>
    </lineage>
</organism>
<feature type="transmembrane region" description="Helical" evidence="1">
    <location>
        <begin position="52"/>
        <end position="72"/>
    </location>
</feature>
<name>A0A7S8E913_9CHLR</name>
<dbReference type="KEGG" id="pmet:G4Y79_23485"/>
<protein>
    <recommendedName>
        <fullName evidence="4">DUF3592 domain-containing protein</fullName>
    </recommendedName>
</protein>
<dbReference type="RefSeq" id="WP_195170684.1">
    <property type="nucleotide sequence ID" value="NZ_CP062983.1"/>
</dbReference>
<dbReference type="AlphaFoldDB" id="A0A7S8E913"/>
<keyword evidence="1" id="KW-1133">Transmembrane helix</keyword>
<reference evidence="2 3" key="1">
    <citation type="submission" date="2020-02" db="EMBL/GenBank/DDBJ databases">
        <authorList>
            <person name="Zheng R.K."/>
            <person name="Sun C.M."/>
        </authorList>
    </citation>
    <scope>NUCLEOTIDE SEQUENCE [LARGE SCALE GENOMIC DNA]</scope>
    <source>
        <strain evidence="3">rifampicinis</strain>
    </source>
</reference>
<evidence type="ECO:0000256" key="1">
    <source>
        <dbReference type="SAM" id="Phobius"/>
    </source>
</evidence>
<evidence type="ECO:0000313" key="2">
    <source>
        <dbReference type="EMBL" id="QPC82615.1"/>
    </source>
</evidence>
<keyword evidence="3" id="KW-1185">Reference proteome</keyword>
<sequence>MTTNLQAGQIPATTSILMQALKFNSKDLAHNQEGELSPRQKGRLQPPRMEGIGLWVLLGHVALIIGILGAIAIFTGHWILLVIALFVGGMAGMPLVMVRDQKFMKPDLAQDVDQGKVISVCGETIRYARTDTEQAYYVVVDEMTFKVTSQVYSGFHQEGSYCVYYLPRSRMILSAERIG</sequence>
<dbReference type="Proteomes" id="UP000594468">
    <property type="component" value="Chromosome"/>
</dbReference>
<evidence type="ECO:0008006" key="4">
    <source>
        <dbReference type="Google" id="ProtNLM"/>
    </source>
</evidence>
<keyword evidence="1" id="KW-0472">Membrane</keyword>
<proteinExistence type="predicted"/>
<keyword evidence="1" id="KW-0812">Transmembrane</keyword>
<accession>A0A7S8E913</accession>
<evidence type="ECO:0000313" key="3">
    <source>
        <dbReference type="Proteomes" id="UP000594468"/>
    </source>
</evidence>